<evidence type="ECO:0000313" key="3">
    <source>
        <dbReference type="Proteomes" id="UP000663879"/>
    </source>
</evidence>
<reference evidence="2" key="1">
    <citation type="submission" date="2021-02" db="EMBL/GenBank/DDBJ databases">
        <authorList>
            <person name="Nowell W R."/>
        </authorList>
    </citation>
    <scope>NUCLEOTIDE SEQUENCE</scope>
    <source>
        <strain evidence="2">Ploen Becks lab</strain>
    </source>
</reference>
<dbReference type="EMBL" id="CAJNOC010002328">
    <property type="protein sequence ID" value="CAF0926552.1"/>
    <property type="molecule type" value="Genomic_DNA"/>
</dbReference>
<proteinExistence type="predicted"/>
<accession>A0A814BGJ2</accession>
<organism evidence="2 3">
    <name type="scientific">Brachionus calyciflorus</name>
    <dbReference type="NCBI Taxonomy" id="104777"/>
    <lineage>
        <taxon>Eukaryota</taxon>
        <taxon>Metazoa</taxon>
        <taxon>Spiralia</taxon>
        <taxon>Gnathifera</taxon>
        <taxon>Rotifera</taxon>
        <taxon>Eurotatoria</taxon>
        <taxon>Monogononta</taxon>
        <taxon>Pseudotrocha</taxon>
        <taxon>Ploima</taxon>
        <taxon>Brachionidae</taxon>
        <taxon>Brachionus</taxon>
    </lineage>
</organism>
<gene>
    <name evidence="2" type="ORF">OXX778_LOCUS12672</name>
</gene>
<keyword evidence="3" id="KW-1185">Reference proteome</keyword>
<evidence type="ECO:0000313" key="2">
    <source>
        <dbReference type="EMBL" id="CAF0926552.1"/>
    </source>
</evidence>
<feature type="transmembrane region" description="Helical" evidence="1">
    <location>
        <begin position="16"/>
        <end position="37"/>
    </location>
</feature>
<protein>
    <submittedName>
        <fullName evidence="2">Uncharacterized protein</fullName>
    </submittedName>
</protein>
<keyword evidence="1" id="KW-0472">Membrane</keyword>
<comment type="caution">
    <text evidence="2">The sequence shown here is derived from an EMBL/GenBank/DDBJ whole genome shotgun (WGS) entry which is preliminary data.</text>
</comment>
<sequence>MDIPKITPPIPKSQKLPVIATISYSLISSYVFASYSTKEKFHYEKERQMYILSMANGGLGGLLISKFYGLKFPFTFLHTILGYTLGGAFYPFTNYLRERQLKISKT</sequence>
<dbReference type="Proteomes" id="UP000663879">
    <property type="component" value="Unassembled WGS sequence"/>
</dbReference>
<feature type="transmembrane region" description="Helical" evidence="1">
    <location>
        <begin position="74"/>
        <end position="96"/>
    </location>
</feature>
<dbReference type="AlphaFoldDB" id="A0A814BGJ2"/>
<evidence type="ECO:0000256" key="1">
    <source>
        <dbReference type="SAM" id="Phobius"/>
    </source>
</evidence>
<name>A0A814BGJ2_9BILA</name>
<feature type="transmembrane region" description="Helical" evidence="1">
    <location>
        <begin position="49"/>
        <end position="68"/>
    </location>
</feature>
<keyword evidence="1" id="KW-1133">Transmembrane helix</keyword>
<keyword evidence="1" id="KW-0812">Transmembrane</keyword>